<dbReference type="PROSITE" id="PS01209">
    <property type="entry name" value="LDLRA_1"/>
    <property type="match status" value="1"/>
</dbReference>
<evidence type="ECO:0000313" key="4">
    <source>
        <dbReference type="Proteomes" id="UP001381693"/>
    </source>
</evidence>
<dbReference type="Pfam" id="PF00057">
    <property type="entry name" value="Ldl_recept_a"/>
    <property type="match status" value="1"/>
</dbReference>
<feature type="disulfide bond" evidence="2">
    <location>
        <begin position="28"/>
        <end position="43"/>
    </location>
</feature>
<dbReference type="EMBL" id="JAXCGZ010017384">
    <property type="protein sequence ID" value="KAK7068194.1"/>
    <property type="molecule type" value="Genomic_DNA"/>
</dbReference>
<proteinExistence type="predicted"/>
<dbReference type="Gene3D" id="4.10.400.10">
    <property type="entry name" value="Low-density Lipoprotein Receptor"/>
    <property type="match status" value="1"/>
</dbReference>
<dbReference type="PROSITE" id="PS50068">
    <property type="entry name" value="LDLRA_2"/>
    <property type="match status" value="1"/>
</dbReference>
<dbReference type="Proteomes" id="UP001381693">
    <property type="component" value="Unassembled WGS sequence"/>
</dbReference>
<dbReference type="InterPro" id="IPR023415">
    <property type="entry name" value="LDLR_class-A_CS"/>
</dbReference>
<sequence>MTFTPYIVCGAGQWECADRTCVREDQRCDGQSDCPDGSDESECVSCKLVGQMSGSAETRSVSVNVIIAMEWFIALTNQMNAIVQVRVCE</sequence>
<comment type="caution">
    <text evidence="3">The sequence shown here is derived from an EMBL/GenBank/DDBJ whole genome shotgun (WGS) entry which is preliminary data.</text>
</comment>
<dbReference type="CDD" id="cd00112">
    <property type="entry name" value="LDLa"/>
    <property type="match status" value="1"/>
</dbReference>
<keyword evidence="1 2" id="KW-1015">Disulfide bond</keyword>
<dbReference type="AlphaFoldDB" id="A0AAN8WXF0"/>
<organism evidence="3 4">
    <name type="scientific">Halocaridina rubra</name>
    <name type="common">Hawaiian red shrimp</name>
    <dbReference type="NCBI Taxonomy" id="373956"/>
    <lineage>
        <taxon>Eukaryota</taxon>
        <taxon>Metazoa</taxon>
        <taxon>Ecdysozoa</taxon>
        <taxon>Arthropoda</taxon>
        <taxon>Crustacea</taxon>
        <taxon>Multicrustacea</taxon>
        <taxon>Malacostraca</taxon>
        <taxon>Eumalacostraca</taxon>
        <taxon>Eucarida</taxon>
        <taxon>Decapoda</taxon>
        <taxon>Pleocyemata</taxon>
        <taxon>Caridea</taxon>
        <taxon>Atyoidea</taxon>
        <taxon>Atyidae</taxon>
        <taxon>Halocaridina</taxon>
    </lineage>
</organism>
<keyword evidence="4" id="KW-1185">Reference proteome</keyword>
<dbReference type="InterPro" id="IPR036055">
    <property type="entry name" value="LDL_receptor-like_sf"/>
</dbReference>
<evidence type="ECO:0000256" key="2">
    <source>
        <dbReference type="PROSITE-ProRule" id="PRU00124"/>
    </source>
</evidence>
<accession>A0AAN8WXF0</accession>
<dbReference type="SUPFAM" id="SSF57424">
    <property type="entry name" value="LDL receptor-like module"/>
    <property type="match status" value="1"/>
</dbReference>
<reference evidence="3 4" key="1">
    <citation type="submission" date="2023-11" db="EMBL/GenBank/DDBJ databases">
        <title>Halocaridina rubra genome assembly.</title>
        <authorList>
            <person name="Smith C."/>
        </authorList>
    </citation>
    <scope>NUCLEOTIDE SEQUENCE [LARGE SCALE GENOMIC DNA]</scope>
    <source>
        <strain evidence="3">EP-1</strain>
        <tissue evidence="3">Whole</tissue>
    </source>
</reference>
<protein>
    <submittedName>
        <fullName evidence="3">Uncharacterized protein</fullName>
    </submittedName>
</protein>
<evidence type="ECO:0000313" key="3">
    <source>
        <dbReference type="EMBL" id="KAK7068194.1"/>
    </source>
</evidence>
<evidence type="ECO:0000256" key="1">
    <source>
        <dbReference type="ARBA" id="ARBA00023157"/>
    </source>
</evidence>
<dbReference type="SMART" id="SM00192">
    <property type="entry name" value="LDLa"/>
    <property type="match status" value="1"/>
</dbReference>
<gene>
    <name evidence="3" type="ORF">SK128_013957</name>
</gene>
<dbReference type="InterPro" id="IPR002172">
    <property type="entry name" value="LDrepeatLR_classA_rpt"/>
</dbReference>
<name>A0AAN8WXF0_HALRR</name>
<feature type="disulfide bond" evidence="2">
    <location>
        <begin position="16"/>
        <end position="34"/>
    </location>
</feature>
<feature type="disulfide bond" evidence="2">
    <location>
        <begin position="9"/>
        <end position="21"/>
    </location>
</feature>